<dbReference type="InterPro" id="IPR051679">
    <property type="entry name" value="DASS-Related_Transporters"/>
</dbReference>
<dbReference type="EMBL" id="VSSQ01117716">
    <property type="protein sequence ID" value="MPN52023.1"/>
    <property type="molecule type" value="Genomic_DNA"/>
</dbReference>
<gene>
    <name evidence="7" type="ORF">SDC9_199675</name>
</gene>
<keyword evidence="4 6" id="KW-1133">Transmembrane helix</keyword>
<evidence type="ECO:0000256" key="3">
    <source>
        <dbReference type="ARBA" id="ARBA00022692"/>
    </source>
</evidence>
<accession>A0A645IXT2</accession>
<keyword evidence="2" id="KW-1003">Cell membrane</keyword>
<evidence type="ECO:0000313" key="7">
    <source>
        <dbReference type="EMBL" id="MPN52023.1"/>
    </source>
</evidence>
<feature type="transmembrane region" description="Helical" evidence="6">
    <location>
        <begin position="27"/>
        <end position="45"/>
    </location>
</feature>
<evidence type="ECO:0000256" key="6">
    <source>
        <dbReference type="SAM" id="Phobius"/>
    </source>
</evidence>
<dbReference type="PANTHER" id="PTHR43652">
    <property type="entry name" value="BASIC AMINO ACID ANTIPORTER YFCC-RELATED"/>
    <property type="match status" value="1"/>
</dbReference>
<reference evidence="7" key="1">
    <citation type="submission" date="2019-08" db="EMBL/GenBank/DDBJ databases">
        <authorList>
            <person name="Kucharzyk K."/>
            <person name="Murdoch R.W."/>
            <person name="Higgins S."/>
            <person name="Loffler F."/>
        </authorList>
    </citation>
    <scope>NUCLEOTIDE SEQUENCE</scope>
</reference>
<evidence type="ECO:0000256" key="5">
    <source>
        <dbReference type="ARBA" id="ARBA00023136"/>
    </source>
</evidence>
<dbReference type="GO" id="GO:0005886">
    <property type="term" value="C:plasma membrane"/>
    <property type="evidence" value="ECO:0007669"/>
    <property type="project" value="UniProtKB-SubCell"/>
</dbReference>
<dbReference type="Pfam" id="PF03606">
    <property type="entry name" value="DcuC"/>
    <property type="match status" value="1"/>
</dbReference>
<comment type="subcellular location">
    <subcellularLocation>
        <location evidence="1">Cell membrane</location>
        <topology evidence="1">Multi-pass membrane protein</topology>
    </subcellularLocation>
</comment>
<keyword evidence="3 6" id="KW-0812">Transmembrane</keyword>
<evidence type="ECO:0008006" key="8">
    <source>
        <dbReference type="Google" id="ProtNLM"/>
    </source>
</evidence>
<organism evidence="7">
    <name type="scientific">bioreactor metagenome</name>
    <dbReference type="NCBI Taxonomy" id="1076179"/>
    <lineage>
        <taxon>unclassified sequences</taxon>
        <taxon>metagenomes</taxon>
        <taxon>ecological metagenomes</taxon>
    </lineage>
</organism>
<dbReference type="InterPro" id="IPR018385">
    <property type="entry name" value="C4_dicarb_anaerob_car-like"/>
</dbReference>
<protein>
    <recommendedName>
        <fullName evidence="8">Short-chain fatty acid transporter</fullName>
    </recommendedName>
</protein>
<proteinExistence type="predicted"/>
<feature type="transmembrane region" description="Helical" evidence="6">
    <location>
        <begin position="114"/>
        <end position="134"/>
    </location>
</feature>
<comment type="caution">
    <text evidence="7">The sequence shown here is derived from an EMBL/GenBank/DDBJ whole genome shotgun (WGS) entry which is preliminary data.</text>
</comment>
<keyword evidence="5 6" id="KW-0472">Membrane</keyword>
<dbReference type="PANTHER" id="PTHR43652:SF2">
    <property type="entry name" value="BASIC AMINO ACID ANTIPORTER YFCC-RELATED"/>
    <property type="match status" value="1"/>
</dbReference>
<evidence type="ECO:0000256" key="2">
    <source>
        <dbReference type="ARBA" id="ARBA00022475"/>
    </source>
</evidence>
<evidence type="ECO:0000256" key="4">
    <source>
        <dbReference type="ARBA" id="ARBA00022989"/>
    </source>
</evidence>
<dbReference type="AlphaFoldDB" id="A0A645IXT2"/>
<name>A0A645IXT2_9ZZZZ</name>
<sequence>MVLMTQAKIVDTAIHQLAQLFDSKGSITVLLLIYIAVIIFNFFVISGSGKAVIMMPILGPLGQLTKINQQVMVLVYNYGDGFTNYVWPTSGLLMAGLTMCDIEWEDWIKFSSKLFIILSMVGFGFVLIANYIGLGPF</sequence>
<evidence type="ECO:0000256" key="1">
    <source>
        <dbReference type="ARBA" id="ARBA00004651"/>
    </source>
</evidence>